<reference evidence="1 2" key="1">
    <citation type="submission" date="2019-09" db="EMBL/GenBank/DDBJ databases">
        <authorList>
            <person name="Chen X.-Y."/>
        </authorList>
    </citation>
    <scope>NUCLEOTIDE SEQUENCE [LARGE SCALE GENOMIC DNA]</scope>
    <source>
        <strain evidence="1 2">NY5</strain>
    </source>
</reference>
<proteinExistence type="predicted"/>
<protein>
    <submittedName>
        <fullName evidence="1">Uncharacterized protein</fullName>
    </submittedName>
</protein>
<dbReference type="AlphaFoldDB" id="A0A5B0WYH9"/>
<name>A0A5B0WYH9_9GAMM</name>
<dbReference type="PANTHER" id="PTHR14097">
    <property type="entry name" value="OXIDOREDUCTASE HTATIP2"/>
    <property type="match status" value="1"/>
</dbReference>
<keyword evidence="2" id="KW-1185">Reference proteome</keyword>
<comment type="caution">
    <text evidence="1">The sequence shown here is derived from an EMBL/GenBank/DDBJ whole genome shotgun (WGS) entry which is preliminary data.</text>
</comment>
<organism evidence="1 2">
    <name type="scientific">Pseudohalioglobus sediminis</name>
    <dbReference type="NCBI Taxonomy" id="2606449"/>
    <lineage>
        <taxon>Bacteria</taxon>
        <taxon>Pseudomonadati</taxon>
        <taxon>Pseudomonadota</taxon>
        <taxon>Gammaproteobacteria</taxon>
        <taxon>Cellvibrionales</taxon>
        <taxon>Halieaceae</taxon>
        <taxon>Pseudohalioglobus</taxon>
    </lineage>
</organism>
<accession>A0A5B0WYH9</accession>
<dbReference type="Gene3D" id="3.40.50.720">
    <property type="entry name" value="NAD(P)-binding Rossmann-like Domain"/>
    <property type="match status" value="1"/>
</dbReference>
<evidence type="ECO:0000313" key="2">
    <source>
        <dbReference type="Proteomes" id="UP000323708"/>
    </source>
</evidence>
<dbReference type="SUPFAM" id="SSF51735">
    <property type="entry name" value="NAD(P)-binding Rossmann-fold domains"/>
    <property type="match status" value="1"/>
</dbReference>
<dbReference type="PANTHER" id="PTHR14097:SF8">
    <property type="entry name" value="NAD(P)-BINDING DOMAIN-CONTAINING PROTEIN"/>
    <property type="match status" value="1"/>
</dbReference>
<gene>
    <name evidence="1" type="ORF">F0M18_10185</name>
</gene>
<evidence type="ECO:0000313" key="1">
    <source>
        <dbReference type="EMBL" id="KAA1192083.1"/>
    </source>
</evidence>
<sequence length="275" mass="30172">MLKKLLFGLFIGFVALLIGLNIWGAVTLGKFSPTTDADRDPHANRVVMVFGATGSAGDGVLKAAMADAEVDKIYAVTRRLSPRLEAGQAAGRVEVILHQDFTDYSGLRAQLAEVNTVMWALGTTSVGMDPDLYRRIHVDFPTAFVREWLTARSGKGPMAFHYITGMGTGEQERAQWAQDKGRAEREVAEMAAGTGLRTFGHRSGWIRPTEENANLLIYLAEPLLIPGHLVIRGTDLGRAMLEISSRTTELPSGVLIDNRDARRYAAAYRERTGLR</sequence>
<dbReference type="EMBL" id="VTUX01000004">
    <property type="protein sequence ID" value="KAA1192083.1"/>
    <property type="molecule type" value="Genomic_DNA"/>
</dbReference>
<dbReference type="InterPro" id="IPR036291">
    <property type="entry name" value="NAD(P)-bd_dom_sf"/>
</dbReference>
<dbReference type="Proteomes" id="UP000323708">
    <property type="component" value="Unassembled WGS sequence"/>
</dbReference>